<reference evidence="2" key="1">
    <citation type="submission" date="2021-06" db="EMBL/GenBank/DDBJ databases">
        <title>Comparative genomics, transcriptomics and evolutionary studies reveal genomic signatures of adaptation to plant cell wall in hemibiotrophic fungi.</title>
        <authorList>
            <consortium name="DOE Joint Genome Institute"/>
            <person name="Baroncelli R."/>
            <person name="Diaz J.F."/>
            <person name="Benocci T."/>
            <person name="Peng M."/>
            <person name="Battaglia E."/>
            <person name="Haridas S."/>
            <person name="Andreopoulos W."/>
            <person name="Labutti K."/>
            <person name="Pangilinan J."/>
            <person name="Floch G.L."/>
            <person name="Makela M.R."/>
            <person name="Henrissat B."/>
            <person name="Grigoriev I.V."/>
            <person name="Crouch J.A."/>
            <person name="De Vries R.P."/>
            <person name="Sukno S.A."/>
            <person name="Thon M.R."/>
        </authorList>
    </citation>
    <scope>NUCLEOTIDE SEQUENCE</scope>
    <source>
        <strain evidence="2">CBS 193.32</strain>
    </source>
</reference>
<dbReference type="Gene3D" id="3.90.280.10">
    <property type="entry name" value="PEBP-like"/>
    <property type="match status" value="1"/>
</dbReference>
<dbReference type="EMBL" id="JAHMHR010000032">
    <property type="protein sequence ID" value="KAK1673264.1"/>
    <property type="molecule type" value="Genomic_DNA"/>
</dbReference>
<gene>
    <name evidence="2" type="ORF">BDP55DRAFT_717432</name>
</gene>
<dbReference type="PANTHER" id="PTHR11362:SF141">
    <property type="entry name" value="PHOSPHATIDYLETHANOLAMINE-BINDING PROTEIN"/>
    <property type="match status" value="1"/>
</dbReference>
<dbReference type="InterPro" id="IPR008914">
    <property type="entry name" value="PEBP"/>
</dbReference>
<proteinExistence type="predicted"/>
<dbReference type="GO" id="GO:0030162">
    <property type="term" value="P:regulation of proteolysis"/>
    <property type="evidence" value="ECO:0007669"/>
    <property type="project" value="TreeGrafter"/>
</dbReference>
<dbReference type="CDD" id="cd00866">
    <property type="entry name" value="PEBP_euk"/>
    <property type="match status" value="1"/>
</dbReference>
<dbReference type="Pfam" id="PF01161">
    <property type="entry name" value="PBP"/>
    <property type="match status" value="1"/>
</dbReference>
<dbReference type="PANTHER" id="PTHR11362">
    <property type="entry name" value="PHOSPHATIDYLETHANOLAMINE-BINDING PROTEIN"/>
    <property type="match status" value="1"/>
</dbReference>
<evidence type="ECO:0000256" key="1">
    <source>
        <dbReference type="SAM" id="MobiDB-lite"/>
    </source>
</evidence>
<dbReference type="Proteomes" id="UP001224890">
    <property type="component" value="Unassembled WGS sequence"/>
</dbReference>
<sequence>MRSLSSDMVPVALISVCIGRKPWHQHPNTLHLVVQTNLVTSINAEFRSSNCFEFVLNPHLYKGLRALVITCRSSLIWQIIAIPMHRHILAVSLSSALVAWAKTPEGFEPASNVDLIVAYGETSGLNGVDLAKSLTQTEPTVGTTEPLTGKSYAIIMVDIDIPTASPPTTGTFLHWAQADLTPAAQTTTVKLNDGERVIHTLTTTSNAIADYKGPAPPARVPLSHRYIELLVDTSDITADGTAALQTLSTRGGVDVNAVLTTAGLANKVVAGNFFTVTNPGPAANAKKSNSTTTAPTGAVTPSKVPSGISSGIKSTSLSNTVLMGAMAVGFLGAFASSF</sequence>
<evidence type="ECO:0000313" key="3">
    <source>
        <dbReference type="Proteomes" id="UP001224890"/>
    </source>
</evidence>
<organism evidence="2 3">
    <name type="scientific">Colletotrichum godetiae</name>
    <dbReference type="NCBI Taxonomy" id="1209918"/>
    <lineage>
        <taxon>Eukaryota</taxon>
        <taxon>Fungi</taxon>
        <taxon>Dikarya</taxon>
        <taxon>Ascomycota</taxon>
        <taxon>Pezizomycotina</taxon>
        <taxon>Sordariomycetes</taxon>
        <taxon>Hypocreomycetidae</taxon>
        <taxon>Glomerellales</taxon>
        <taxon>Glomerellaceae</taxon>
        <taxon>Colletotrichum</taxon>
        <taxon>Colletotrichum acutatum species complex</taxon>
    </lineage>
</organism>
<dbReference type="SUPFAM" id="SSF49777">
    <property type="entry name" value="PEBP-like"/>
    <property type="match status" value="1"/>
</dbReference>
<feature type="region of interest" description="Disordered" evidence="1">
    <location>
        <begin position="280"/>
        <end position="309"/>
    </location>
</feature>
<evidence type="ECO:0000313" key="2">
    <source>
        <dbReference type="EMBL" id="KAK1673264.1"/>
    </source>
</evidence>
<dbReference type="AlphaFoldDB" id="A0AAJ0AG33"/>
<comment type="caution">
    <text evidence="2">The sequence shown here is derived from an EMBL/GenBank/DDBJ whole genome shotgun (WGS) entry which is preliminary data.</text>
</comment>
<name>A0AAJ0AG33_9PEZI</name>
<dbReference type="InterPro" id="IPR036610">
    <property type="entry name" value="PEBP-like_sf"/>
</dbReference>
<protein>
    <submittedName>
        <fullName evidence="2">Phosphatidylethanolamine-binding protein</fullName>
    </submittedName>
</protein>
<keyword evidence="3" id="KW-1185">Reference proteome</keyword>
<feature type="compositionally biased region" description="Polar residues" evidence="1">
    <location>
        <begin position="286"/>
        <end position="295"/>
    </location>
</feature>
<dbReference type="RefSeq" id="XP_060427267.1">
    <property type="nucleotide sequence ID" value="XM_060578375.1"/>
</dbReference>
<dbReference type="GO" id="GO:0046578">
    <property type="term" value="P:regulation of Ras protein signal transduction"/>
    <property type="evidence" value="ECO:0007669"/>
    <property type="project" value="TreeGrafter"/>
</dbReference>
<dbReference type="GeneID" id="85462901"/>
<dbReference type="GO" id="GO:0030414">
    <property type="term" value="F:peptidase inhibitor activity"/>
    <property type="evidence" value="ECO:0007669"/>
    <property type="project" value="TreeGrafter"/>
</dbReference>
<dbReference type="InterPro" id="IPR035810">
    <property type="entry name" value="PEBP_euk"/>
</dbReference>
<accession>A0AAJ0AG33</accession>
<dbReference type="GO" id="GO:0005543">
    <property type="term" value="F:phospholipid binding"/>
    <property type="evidence" value="ECO:0007669"/>
    <property type="project" value="TreeGrafter"/>
</dbReference>